<keyword evidence="5" id="KW-1185">Reference proteome</keyword>
<dbReference type="InterPro" id="IPR050785">
    <property type="entry name" value="PAN2-PAN3_catalytic_subunit"/>
</dbReference>
<comment type="caution">
    <text evidence="4">The sequence shown here is derived from an EMBL/GenBank/DDBJ whole genome shotgun (WGS) entry which is preliminary data.</text>
</comment>
<sequence>MESDWQEVQRIRLPPTEDDQFGPIANIGTIAFDTQEELLWVGTIHGHVTSFYWPVERQLQKYTALPAHRHDEGSVQQFLFNDRGVLSVAANSVHFMIRRALTLWHLADSDMTHLACMSFLGKDSSLILVAGCQKFMFKVDVQQGSIVERLPATSEYIMLKNARLYICAATSRGSIDFLHPQSLDVVKTWNAHSSKISSIDAGHDYLVTCGWSTRPYGNPSLDTIAKVYDLKRLEQLAPISFPAGAAFVQVHPKLATTSVVASQNGQVHIADIANTDQARVVHMSLSSFMTVMVMSASGNVWAIVDQDNAIQLWASHPKLNFCDTPRPTEFADAVTPVPHMTVDSDLPFGTIGMPFYHEKLASNWSFDRISEVLKPPLAIDPVVLKQLQPDPNGTGRAQWVRNPRKTPRNPIDLLESREPNGSSPALRRPTSQRNSNDERRVHAATDSFAHMVVSSKPERVPQLYQYVPITYPDWSKLPFNFESYNGTVYSGLENDFTNCYLNSFLQVLRFTTIIRNLSLHHVAGSCLSDGCLLCEMGFLFDMLEKAVGVVCRATNLVKTFSSRPEAVKLSILEEQSLRNTLEARLSAANRFILQQICADFRKASPYDCAFDKALITNGDQGFKCLNCGYATYRREASHVTTLMYPDLGHVGRHRHHIPRFTEALNLGFQGELRSRGWCLGCKRYASMDSQRTITSLSDVLVVNAGLDKSPKSRQAWATPGWLPQEIRITIEAGNITCNEGKQLQPFRNYRNTVMYELVGVVAEIAGVEPQKPHLISLVDVALSNPKSQAKNQWHLFNDFLVAPIDQHEALNFSPPWKSPVMLTYQVKHARNTIDDSWKGALDINPLFYNGSMNQIGHPNSLKPNEPMPAGTLVAIDAEFVVLQKAEYSIPFDWVPNEQLKGLKTILPDRHALGRVSVLRGSGPEEGEPFIDDYVIVNEKIVDYLTRYSGIEEGDLDPRISKHAPMHLKVAYKKLWLLLNLGCIFIGHGLNNDFRSINIHVPDAQFIDTSKLYQKGEYTLKLSVIASVVLKEEIQTGNHDSVEDARAALKVYRKYQEFVAKGVLEQKVDECYAENARIQAWGKKKGKREAGGGSADLGGVSGRMTPEVGVRGLGSGPGTPVGRGKGRDEGCFESPLRAS</sequence>
<dbReference type="Gene3D" id="3.90.70.10">
    <property type="entry name" value="Cysteine proteinases"/>
    <property type="match status" value="1"/>
</dbReference>
<dbReference type="SUPFAM" id="SSF54001">
    <property type="entry name" value="Cysteine proteinases"/>
    <property type="match status" value="1"/>
</dbReference>
<dbReference type="InterPro" id="IPR028889">
    <property type="entry name" value="USP"/>
</dbReference>
<dbReference type="InterPro" id="IPR028881">
    <property type="entry name" value="PAN2_UCH_dom"/>
</dbReference>
<dbReference type="InterPro" id="IPR038765">
    <property type="entry name" value="Papain-like_cys_pep_sf"/>
</dbReference>
<feature type="compositionally biased region" description="Gly residues" evidence="2">
    <location>
        <begin position="1090"/>
        <end position="1100"/>
    </location>
</feature>
<dbReference type="PANTHER" id="PTHR15728:SF0">
    <property type="entry name" value="PAN2-PAN3 DEADENYLATION COMPLEX CATALYTIC SUBUNIT PAN2"/>
    <property type="match status" value="1"/>
</dbReference>
<feature type="region of interest" description="Disordered" evidence="2">
    <location>
        <begin position="1082"/>
        <end position="1138"/>
    </location>
</feature>
<dbReference type="EMBL" id="JBEFKJ010000008">
    <property type="protein sequence ID" value="KAL2044747.1"/>
    <property type="molecule type" value="Genomic_DNA"/>
</dbReference>
<dbReference type="Gene3D" id="2.130.10.10">
    <property type="entry name" value="YVTN repeat-like/Quinoprotein amine dehydrogenase"/>
    <property type="match status" value="1"/>
</dbReference>
<dbReference type="SUPFAM" id="SSF50978">
    <property type="entry name" value="WD40 repeat-like"/>
    <property type="match status" value="1"/>
</dbReference>
<gene>
    <name evidence="4" type="ORF">N7G274_002522</name>
</gene>
<evidence type="ECO:0000313" key="5">
    <source>
        <dbReference type="Proteomes" id="UP001590950"/>
    </source>
</evidence>
<dbReference type="InterPro" id="IPR013520">
    <property type="entry name" value="Ribonucl_H"/>
</dbReference>
<keyword evidence="1" id="KW-0853">WD repeat</keyword>
<dbReference type="SMART" id="SM00479">
    <property type="entry name" value="EXOIII"/>
    <property type="match status" value="1"/>
</dbReference>
<proteinExistence type="predicted"/>
<dbReference type="InterPro" id="IPR012337">
    <property type="entry name" value="RNaseH-like_sf"/>
</dbReference>
<reference evidence="4 5" key="1">
    <citation type="submission" date="2024-09" db="EMBL/GenBank/DDBJ databases">
        <title>Rethinking Asexuality: The Enigmatic Case of Functional Sexual Genes in Lepraria (Stereocaulaceae).</title>
        <authorList>
            <person name="Doellman M."/>
            <person name="Sun Y."/>
            <person name="Barcenas-Pena A."/>
            <person name="Lumbsch H.T."/>
            <person name="Grewe F."/>
        </authorList>
    </citation>
    <scope>NUCLEOTIDE SEQUENCE [LARGE SCALE GENOMIC DNA]</scope>
    <source>
        <strain evidence="4 5">Mercado 3170</strain>
    </source>
</reference>
<dbReference type="Pfam" id="PF13423">
    <property type="entry name" value="UCH_1"/>
    <property type="match status" value="1"/>
</dbReference>
<accession>A0ABR4AJA4</accession>
<dbReference type="InterPro" id="IPR036397">
    <property type="entry name" value="RNaseH_sf"/>
</dbReference>
<feature type="domain" description="USP" evidence="3">
    <location>
        <begin position="490"/>
        <end position="827"/>
    </location>
</feature>
<evidence type="ECO:0000313" key="4">
    <source>
        <dbReference type="EMBL" id="KAL2044747.1"/>
    </source>
</evidence>
<dbReference type="Pfam" id="PF20770">
    <property type="entry name" value="PAN2_N"/>
    <property type="match status" value="1"/>
</dbReference>
<dbReference type="SUPFAM" id="SSF53098">
    <property type="entry name" value="Ribonuclease H-like"/>
    <property type="match status" value="1"/>
</dbReference>
<organism evidence="4 5">
    <name type="scientific">Stereocaulon virgatum</name>
    <dbReference type="NCBI Taxonomy" id="373712"/>
    <lineage>
        <taxon>Eukaryota</taxon>
        <taxon>Fungi</taxon>
        <taxon>Dikarya</taxon>
        <taxon>Ascomycota</taxon>
        <taxon>Pezizomycotina</taxon>
        <taxon>Lecanoromycetes</taxon>
        <taxon>OSLEUM clade</taxon>
        <taxon>Lecanoromycetidae</taxon>
        <taxon>Lecanorales</taxon>
        <taxon>Lecanorineae</taxon>
        <taxon>Stereocaulaceae</taxon>
        <taxon>Stereocaulon</taxon>
    </lineage>
</organism>
<dbReference type="InterPro" id="IPR048841">
    <property type="entry name" value="PAN2_N"/>
</dbReference>
<evidence type="ECO:0000256" key="1">
    <source>
        <dbReference type="ARBA" id="ARBA00022574"/>
    </source>
</evidence>
<dbReference type="PANTHER" id="PTHR15728">
    <property type="entry name" value="DEADENYLATION COMPLEX CATALYTIC SUBUNIT PAN2"/>
    <property type="match status" value="1"/>
</dbReference>
<dbReference type="Proteomes" id="UP001590950">
    <property type="component" value="Unassembled WGS sequence"/>
</dbReference>
<feature type="region of interest" description="Disordered" evidence="2">
    <location>
        <begin position="386"/>
        <end position="440"/>
    </location>
</feature>
<name>A0ABR4AJA4_9LECA</name>
<dbReference type="InterPro" id="IPR015943">
    <property type="entry name" value="WD40/YVTN_repeat-like_dom_sf"/>
</dbReference>
<dbReference type="Gene3D" id="3.30.420.10">
    <property type="entry name" value="Ribonuclease H-like superfamily/Ribonuclease H"/>
    <property type="match status" value="1"/>
</dbReference>
<feature type="compositionally biased region" description="Gly residues" evidence="2">
    <location>
        <begin position="1110"/>
        <end position="1122"/>
    </location>
</feature>
<dbReference type="PROSITE" id="PS50235">
    <property type="entry name" value="USP_3"/>
    <property type="match status" value="1"/>
</dbReference>
<dbReference type="InterPro" id="IPR036322">
    <property type="entry name" value="WD40_repeat_dom_sf"/>
</dbReference>
<feature type="compositionally biased region" description="Polar residues" evidence="2">
    <location>
        <begin position="419"/>
        <end position="434"/>
    </location>
</feature>
<dbReference type="CDD" id="cd06143">
    <property type="entry name" value="PAN2_exo"/>
    <property type="match status" value="1"/>
</dbReference>
<protein>
    <recommendedName>
        <fullName evidence="3">USP domain-containing protein</fullName>
    </recommendedName>
</protein>
<dbReference type="Pfam" id="PF00929">
    <property type="entry name" value="RNase_T"/>
    <property type="match status" value="1"/>
</dbReference>
<evidence type="ECO:0000256" key="2">
    <source>
        <dbReference type="SAM" id="MobiDB-lite"/>
    </source>
</evidence>
<evidence type="ECO:0000259" key="3">
    <source>
        <dbReference type="PROSITE" id="PS50235"/>
    </source>
</evidence>